<reference evidence="3" key="1">
    <citation type="submission" date="2016-10" db="EMBL/GenBank/DDBJ databases">
        <authorList>
            <person name="Varghese N."/>
            <person name="Submissions S."/>
        </authorList>
    </citation>
    <scope>NUCLEOTIDE SEQUENCE [LARGE SCALE GENOMIC DNA]</scope>
    <source>
        <strain evidence="3">DSM 21368</strain>
    </source>
</reference>
<evidence type="ECO:0000313" key="2">
    <source>
        <dbReference type="EMBL" id="SEE84903.1"/>
    </source>
</evidence>
<dbReference type="GO" id="GO:0046872">
    <property type="term" value="F:metal ion binding"/>
    <property type="evidence" value="ECO:0007669"/>
    <property type="project" value="UniProtKB-KW"/>
</dbReference>
<evidence type="ECO:0000256" key="1">
    <source>
        <dbReference type="PIRSR" id="PIRSR605502-1"/>
    </source>
</evidence>
<dbReference type="Pfam" id="PF03747">
    <property type="entry name" value="ADP_ribosyl_GH"/>
    <property type="match status" value="1"/>
</dbReference>
<dbReference type="OrthoDB" id="9814159at2"/>
<dbReference type="AlphaFoldDB" id="A0A1H5M6X4"/>
<gene>
    <name evidence="2" type="ORF">SAMN04488554_3180</name>
</gene>
<dbReference type="EMBL" id="FNTX01000002">
    <property type="protein sequence ID" value="SEE84903.1"/>
    <property type="molecule type" value="Genomic_DNA"/>
</dbReference>
<feature type="binding site" evidence="1">
    <location>
        <position position="164"/>
    </location>
    <ligand>
        <name>Mg(2+)</name>
        <dbReference type="ChEBI" id="CHEBI:18420"/>
        <label>1</label>
    </ligand>
</feature>
<organism evidence="2 3">
    <name type="scientific">Ruania alba</name>
    <dbReference type="NCBI Taxonomy" id="648782"/>
    <lineage>
        <taxon>Bacteria</taxon>
        <taxon>Bacillati</taxon>
        <taxon>Actinomycetota</taxon>
        <taxon>Actinomycetes</taxon>
        <taxon>Micrococcales</taxon>
        <taxon>Ruaniaceae</taxon>
        <taxon>Ruania</taxon>
    </lineage>
</organism>
<sequence length="431" mass="47033">MHDVLDLRDIVSDEVEQLALTGYDTSGLDEEVRAAVGNSDTARLLQLEEALGKLERSPEWAYDEPDDEDSLRALTEHVTRMEVDLDQVRTRLLGAWQGRAVGNTLGKPIEGLTRAETERYLRAAGHWPLRGYLPLLDPLPEGVGELHPSAPVATEGNFTDVPRDDDIDWTMLNLHLLEEHGADLSTDHVAHAWLDRVPFTQTYTAERAAYRNLVHSIGVAETATVRNPYREWIGALIRGDVFGYVHPGDPGAAARAAFTDARLTHRQNGIYGETWAAALCAAALAAEDISEVLRAAAAVVPAHSRLAVVLREVDTLRNSGADATEALDWVDRELGHYPWVHTLNNAALIAIGLTWGESFIDALGITLAGGRDTDSNGATVGSVYGALHGPGSIPEDLIGTTHVHVRSAVRDFDRVSIEELAERTFALVPRR</sequence>
<dbReference type="RefSeq" id="WP_089774015.1">
    <property type="nucleotide sequence ID" value="NZ_FNTX01000002.1"/>
</dbReference>
<dbReference type="SUPFAM" id="SSF101478">
    <property type="entry name" value="ADP-ribosylglycohydrolase"/>
    <property type="match status" value="1"/>
</dbReference>
<evidence type="ECO:0000313" key="3">
    <source>
        <dbReference type="Proteomes" id="UP000199220"/>
    </source>
</evidence>
<dbReference type="InterPro" id="IPR005502">
    <property type="entry name" value="Ribosyl_crysJ1"/>
</dbReference>
<feature type="binding site" evidence="1">
    <location>
        <position position="375"/>
    </location>
    <ligand>
        <name>Mg(2+)</name>
        <dbReference type="ChEBI" id="CHEBI:18420"/>
        <label>1</label>
    </ligand>
</feature>
<proteinExistence type="predicted"/>
<dbReference type="Proteomes" id="UP000199220">
    <property type="component" value="Unassembled WGS sequence"/>
</dbReference>
<dbReference type="GO" id="GO:0016787">
    <property type="term" value="F:hydrolase activity"/>
    <property type="evidence" value="ECO:0007669"/>
    <property type="project" value="UniProtKB-KW"/>
</dbReference>
<dbReference type="InterPro" id="IPR036705">
    <property type="entry name" value="Ribosyl_crysJ1_sf"/>
</dbReference>
<keyword evidence="3" id="KW-1185">Reference proteome</keyword>
<feature type="binding site" evidence="1">
    <location>
        <position position="374"/>
    </location>
    <ligand>
        <name>Mg(2+)</name>
        <dbReference type="ChEBI" id="CHEBI:18420"/>
        <label>1</label>
    </ligand>
</feature>
<keyword evidence="2" id="KW-0378">Hydrolase</keyword>
<dbReference type="STRING" id="648782.SAMN04488554_3180"/>
<feature type="binding site" evidence="1">
    <location>
        <position position="372"/>
    </location>
    <ligand>
        <name>Mg(2+)</name>
        <dbReference type="ChEBI" id="CHEBI:18420"/>
        <label>1</label>
    </ligand>
</feature>
<name>A0A1H5M6X4_9MICO</name>
<feature type="binding site" evidence="1">
    <location>
        <position position="159"/>
    </location>
    <ligand>
        <name>Mg(2+)</name>
        <dbReference type="ChEBI" id="CHEBI:18420"/>
        <label>1</label>
    </ligand>
</feature>
<accession>A0A1H5M6X4</accession>
<comment type="cofactor">
    <cofactor evidence="1">
        <name>Mg(2+)</name>
        <dbReference type="ChEBI" id="CHEBI:18420"/>
    </cofactor>
    <text evidence="1">Binds 2 magnesium ions per subunit.</text>
</comment>
<dbReference type="Gene3D" id="1.10.4080.10">
    <property type="entry name" value="ADP-ribosylation/Crystallin J1"/>
    <property type="match status" value="1"/>
</dbReference>
<keyword evidence="1" id="KW-0479">Metal-binding</keyword>
<keyword evidence="1" id="KW-0460">Magnesium</keyword>
<protein>
    <submittedName>
        <fullName evidence="2">ADP-ribosylglycohydrolase</fullName>
    </submittedName>
</protein>
<feature type="binding site" evidence="1">
    <location>
        <position position="160"/>
    </location>
    <ligand>
        <name>Mg(2+)</name>
        <dbReference type="ChEBI" id="CHEBI:18420"/>
        <label>1</label>
    </ligand>
</feature>